<keyword evidence="2" id="KW-0732">Signal</keyword>
<name>A0ABV3QDP6_9GAMM</name>
<dbReference type="Proteomes" id="UP001556220">
    <property type="component" value="Unassembled WGS sequence"/>
</dbReference>
<evidence type="ECO:0000256" key="2">
    <source>
        <dbReference type="SAM" id="SignalP"/>
    </source>
</evidence>
<keyword evidence="4" id="KW-1185">Reference proteome</keyword>
<evidence type="ECO:0000256" key="1">
    <source>
        <dbReference type="SAM" id="MobiDB-lite"/>
    </source>
</evidence>
<feature type="chain" id="PRO_5047340602" description="DUF4398 domain-containing protein" evidence="2">
    <location>
        <begin position="24"/>
        <end position="204"/>
    </location>
</feature>
<dbReference type="EMBL" id="JBFOHK010000001">
    <property type="protein sequence ID" value="MEW9571412.1"/>
    <property type="molecule type" value="Genomic_DNA"/>
</dbReference>
<evidence type="ECO:0000313" key="3">
    <source>
        <dbReference type="EMBL" id="MEW9571412.1"/>
    </source>
</evidence>
<feature type="signal peptide" evidence="2">
    <location>
        <begin position="1"/>
        <end position="23"/>
    </location>
</feature>
<protein>
    <recommendedName>
        <fullName evidence="5">DUF4398 domain-containing protein</fullName>
    </recommendedName>
</protein>
<reference evidence="3 4" key="1">
    <citation type="submission" date="2024-06" db="EMBL/GenBank/DDBJ databases">
        <authorList>
            <person name="Woo H."/>
        </authorList>
    </citation>
    <scope>NUCLEOTIDE SEQUENCE [LARGE SCALE GENOMIC DNA]</scope>
    <source>
        <strain evidence="3 4">Si-c</strain>
    </source>
</reference>
<evidence type="ECO:0000313" key="4">
    <source>
        <dbReference type="Proteomes" id="UP001556220"/>
    </source>
</evidence>
<accession>A0ABV3QDP6</accession>
<feature type="region of interest" description="Disordered" evidence="1">
    <location>
        <begin position="167"/>
        <end position="204"/>
    </location>
</feature>
<dbReference type="RefSeq" id="WP_367853452.1">
    <property type="nucleotide sequence ID" value="NZ_JBFOHK010000001.1"/>
</dbReference>
<sequence length="204" mass="22487">MKRVATLLAAAAMALGIVGTAQAKRDDIDVSRLTNNLNQLASDPVLGNYAQAEQSLARNAIAQLAEASSHDRPHALYMAERRVDVARASAQLQDAQTKLAQLDREHDQIQLENTRREADTARRELERQRLQYQMAQEEAQRLQEQGEAYSQAAEQAQAEAAKAKKLAEAQSRVARSAKREAELAAKAAKAMREQMQQQDSGGKP</sequence>
<feature type="compositionally biased region" description="Polar residues" evidence="1">
    <location>
        <begin position="194"/>
        <end position="204"/>
    </location>
</feature>
<evidence type="ECO:0008006" key="5">
    <source>
        <dbReference type="Google" id="ProtNLM"/>
    </source>
</evidence>
<gene>
    <name evidence="3" type="ORF">ABQJ54_06595</name>
</gene>
<proteinExistence type="predicted"/>
<organism evidence="3 4">
    <name type="scientific">Rhodanobacter lycopersici</name>
    <dbReference type="NCBI Taxonomy" id="3162487"/>
    <lineage>
        <taxon>Bacteria</taxon>
        <taxon>Pseudomonadati</taxon>
        <taxon>Pseudomonadota</taxon>
        <taxon>Gammaproteobacteria</taxon>
        <taxon>Lysobacterales</taxon>
        <taxon>Rhodanobacteraceae</taxon>
        <taxon>Rhodanobacter</taxon>
    </lineage>
</organism>
<comment type="caution">
    <text evidence="3">The sequence shown here is derived from an EMBL/GenBank/DDBJ whole genome shotgun (WGS) entry which is preliminary data.</text>
</comment>